<dbReference type="SUPFAM" id="SSF49464">
    <property type="entry name" value="Carboxypeptidase regulatory domain-like"/>
    <property type="match status" value="1"/>
</dbReference>
<sequence length="1023" mass="113280">MQFYQKRRENCVKTHVILKKASFYACLTLFAGMAFPMPLWASQSTAIVQQHVKQITGIVNDTSGAPVIGANVVEVGSTNGTITDVDGKFTLNVSVGAKLKVSYIGYNDQQITVGNSNSYTIILKEDTESLDEVVVVGYGTQKKVNLTGSVATISSDKLVNRTSANVTNMLAGQMPGVTIIQNTGQPGADAGVLRVRGLGTMGDASAMVVVDGVESTMSSVDPNDIENISILKDAAASAIYGVRAANGVILITTKKGTKGRTIVSYDGYVGWQSASRMPKFLDSYNYAVLMNEAYTNDGLKGPYDETALQKFKDGSDPDFYPNSDWLGTLLSENGLFNNHHLSIKGGGDKVTYSLAFNYHDKDGLIVNTNYNKFNVRANIDAQINSRLKLTTNMAVYRSNMTAPAAGISNLMHYAFRETPVTPIQLSNGNYALFKNEHNSVAYAREGGTYKEINSNFQGNVGMELDIIDGLKLRGVAASTFNLTDNPTHVNTMTFYQAGSDTPVKKTTNSITEYDIKSMELNLQAYLDYNKTFGKHTIGALLGYSQIYKQTRYLQAYRKNLPNSNSLDQINAGEVTGQTTYGTEIEYALRSAFGRVNYSYDDRYLLEANLRYDGTSRFPKNNRFGAFPSFSIGWRISEEEFFKADWVDNLKLRASWGLLGNQETVNSDNSSNYYPYQNTYLFGYDYSFGNTLTPGISISNPMANQDITWEKTDQWNVGVDAAFWGNKLTLGADWFRKETRDILLQLPVPNMMGVSAPMQNAGVVRNTGIELQLGHNNRINDWSYSIGANFSYVTTKIMDLKGGDTPGQSVGDPLWAYYGYVCDGIFQNEEEIKNHPTQSMGTPVPGDLKYRDLNGDKVVDSKDRQVLGSYFPKINFGLNLSVQYKDFDLSALLQGAADVKSAPVAEIRYAFYNGGKVTEQHLDRWTPENPNATYPRLSMSDSKNRVTSSFWMQDASYAKLRNLQVGYSLPKQLISKYGISRLRVYCSIDNLFMISGFDGVDPEAISGNYYPLTRNYSFGLNVTF</sequence>
<dbReference type="InterPro" id="IPR000531">
    <property type="entry name" value="Beta-barrel_TonB"/>
</dbReference>
<evidence type="ECO:0000256" key="8">
    <source>
        <dbReference type="PROSITE-ProRule" id="PRU01360"/>
    </source>
</evidence>
<feature type="domain" description="TonB-dependent receptor plug" evidence="12">
    <location>
        <begin position="143"/>
        <end position="248"/>
    </location>
</feature>
<evidence type="ECO:0000259" key="12">
    <source>
        <dbReference type="Pfam" id="PF07715"/>
    </source>
</evidence>
<dbReference type="InterPro" id="IPR023997">
    <property type="entry name" value="TonB-dep_OMP_SusC/RagA_CS"/>
</dbReference>
<gene>
    <name evidence="13" type="ORF">M097_4617</name>
</gene>
<dbReference type="Gene3D" id="2.40.170.20">
    <property type="entry name" value="TonB-dependent receptor, beta-barrel domain"/>
    <property type="match status" value="1"/>
</dbReference>
<dbReference type="Proteomes" id="UP000028134">
    <property type="component" value="Unassembled WGS sequence"/>
</dbReference>
<evidence type="ECO:0000313" key="14">
    <source>
        <dbReference type="Proteomes" id="UP000028134"/>
    </source>
</evidence>
<dbReference type="GO" id="GO:0009279">
    <property type="term" value="C:cell outer membrane"/>
    <property type="evidence" value="ECO:0007669"/>
    <property type="project" value="UniProtKB-SubCell"/>
</dbReference>
<protein>
    <submittedName>
        <fullName evidence="13">TonB-linked outer membrane, SusC/RagA family protein</fullName>
    </submittedName>
</protein>
<name>A0A078QMK4_PHOVU</name>
<dbReference type="Gene3D" id="2.60.40.1120">
    <property type="entry name" value="Carboxypeptidase-like, regulatory domain"/>
    <property type="match status" value="1"/>
</dbReference>
<evidence type="ECO:0000256" key="10">
    <source>
        <dbReference type="SAM" id="Phobius"/>
    </source>
</evidence>
<comment type="caution">
    <text evidence="13">The sequence shown here is derived from an EMBL/GenBank/DDBJ whole genome shotgun (WGS) entry which is preliminary data.</text>
</comment>
<comment type="similarity">
    <text evidence="8 9">Belongs to the TonB-dependent receptor family.</text>
</comment>
<proteinExistence type="inferred from homology"/>
<keyword evidence="4 8" id="KW-0812">Transmembrane</keyword>
<dbReference type="FunFam" id="2.170.130.10:FF:000003">
    <property type="entry name" value="SusC/RagA family TonB-linked outer membrane protein"/>
    <property type="match status" value="1"/>
</dbReference>
<evidence type="ECO:0000256" key="2">
    <source>
        <dbReference type="ARBA" id="ARBA00022448"/>
    </source>
</evidence>
<dbReference type="FunFam" id="2.60.40.1120:FF:000003">
    <property type="entry name" value="Outer membrane protein Omp121"/>
    <property type="match status" value="1"/>
</dbReference>
<feature type="transmembrane region" description="Helical" evidence="10">
    <location>
        <begin position="21"/>
        <end position="41"/>
    </location>
</feature>
<evidence type="ECO:0000256" key="5">
    <source>
        <dbReference type="ARBA" id="ARBA00023077"/>
    </source>
</evidence>
<keyword evidence="10" id="KW-1133">Transmembrane helix</keyword>
<dbReference type="InterPro" id="IPR036942">
    <property type="entry name" value="Beta-barrel_TonB_sf"/>
</dbReference>
<evidence type="ECO:0000256" key="6">
    <source>
        <dbReference type="ARBA" id="ARBA00023136"/>
    </source>
</evidence>
<dbReference type="EMBL" id="JNHI01000083">
    <property type="protein sequence ID" value="KDS24484.1"/>
    <property type="molecule type" value="Genomic_DNA"/>
</dbReference>
<organism evidence="13 14">
    <name type="scientific">Phocaeicola vulgatus str. 3775 SL</name>
    <name type="common">B</name>
    <name type="synonym">iv</name>
    <dbReference type="NCBI Taxonomy" id="1339350"/>
    <lineage>
        <taxon>Bacteria</taxon>
        <taxon>Pseudomonadati</taxon>
        <taxon>Bacteroidota</taxon>
        <taxon>Bacteroidia</taxon>
        <taxon>Bacteroidales</taxon>
        <taxon>Bacteroidaceae</taxon>
        <taxon>Phocaeicola</taxon>
    </lineage>
</organism>
<comment type="subcellular location">
    <subcellularLocation>
        <location evidence="1 8">Cell outer membrane</location>
        <topology evidence="1 8">Multi-pass membrane protein</topology>
    </subcellularLocation>
</comment>
<dbReference type="InterPro" id="IPR037066">
    <property type="entry name" value="Plug_dom_sf"/>
</dbReference>
<dbReference type="PROSITE" id="PS52016">
    <property type="entry name" value="TONB_DEPENDENT_REC_3"/>
    <property type="match status" value="1"/>
</dbReference>
<dbReference type="Gene3D" id="2.170.130.10">
    <property type="entry name" value="TonB-dependent receptor, plug domain"/>
    <property type="match status" value="1"/>
</dbReference>
<evidence type="ECO:0000313" key="13">
    <source>
        <dbReference type="EMBL" id="KDS24484.1"/>
    </source>
</evidence>
<dbReference type="Pfam" id="PF13715">
    <property type="entry name" value="CarbopepD_reg_2"/>
    <property type="match status" value="1"/>
</dbReference>
<dbReference type="PATRIC" id="fig|1339350.3.peg.4376"/>
<dbReference type="AlphaFoldDB" id="A0A078QMK4"/>
<dbReference type="RefSeq" id="WP_016271829.1">
    <property type="nucleotide sequence ID" value="NZ_JNHI01000083.1"/>
</dbReference>
<evidence type="ECO:0000256" key="7">
    <source>
        <dbReference type="ARBA" id="ARBA00023237"/>
    </source>
</evidence>
<accession>A0A078QMK4</accession>
<evidence type="ECO:0000259" key="11">
    <source>
        <dbReference type="Pfam" id="PF00593"/>
    </source>
</evidence>
<evidence type="ECO:0000256" key="1">
    <source>
        <dbReference type="ARBA" id="ARBA00004571"/>
    </source>
</evidence>
<keyword evidence="7 8" id="KW-0998">Cell outer membrane</keyword>
<dbReference type="NCBIfam" id="TIGR04056">
    <property type="entry name" value="OMP_RagA_SusC"/>
    <property type="match status" value="1"/>
</dbReference>
<evidence type="ECO:0000256" key="4">
    <source>
        <dbReference type="ARBA" id="ARBA00022692"/>
    </source>
</evidence>
<dbReference type="Pfam" id="PF00593">
    <property type="entry name" value="TonB_dep_Rec_b-barrel"/>
    <property type="match status" value="1"/>
</dbReference>
<dbReference type="InterPro" id="IPR039426">
    <property type="entry name" value="TonB-dep_rcpt-like"/>
</dbReference>
<dbReference type="InterPro" id="IPR008969">
    <property type="entry name" value="CarboxyPept-like_regulatory"/>
</dbReference>
<dbReference type="InterPro" id="IPR012910">
    <property type="entry name" value="Plug_dom"/>
</dbReference>
<dbReference type="SUPFAM" id="SSF56935">
    <property type="entry name" value="Porins"/>
    <property type="match status" value="1"/>
</dbReference>
<evidence type="ECO:0000256" key="3">
    <source>
        <dbReference type="ARBA" id="ARBA00022452"/>
    </source>
</evidence>
<dbReference type="Pfam" id="PF07715">
    <property type="entry name" value="Plug"/>
    <property type="match status" value="1"/>
</dbReference>
<feature type="domain" description="TonB-dependent receptor-like beta-barrel" evidence="11">
    <location>
        <begin position="438"/>
        <end position="990"/>
    </location>
</feature>
<reference evidence="13 14" key="1">
    <citation type="submission" date="2014-04" db="EMBL/GenBank/DDBJ databases">
        <authorList>
            <person name="Sears C."/>
            <person name="Carroll K."/>
            <person name="Sack B.R."/>
            <person name="Qadri F."/>
            <person name="Myers L.L."/>
            <person name="Chung G.-T."/>
            <person name="Escheverria P."/>
            <person name="Fraser C.M."/>
            <person name="Sadzewicz L."/>
            <person name="Shefchek K.A."/>
            <person name="Tallon L."/>
            <person name="Das S.P."/>
            <person name="Daugherty S."/>
            <person name="Mongodin E.F."/>
        </authorList>
    </citation>
    <scope>NUCLEOTIDE SEQUENCE [LARGE SCALE GENOMIC DNA]</scope>
    <source>
        <strain evidence="14">3775 SL(B) 10 (iv)</strain>
    </source>
</reference>
<keyword evidence="5 9" id="KW-0798">TonB box</keyword>
<keyword evidence="6 8" id="KW-0472">Membrane</keyword>
<keyword evidence="3 8" id="KW-1134">Transmembrane beta strand</keyword>
<keyword evidence="2 8" id="KW-0813">Transport</keyword>
<evidence type="ECO:0000256" key="9">
    <source>
        <dbReference type="RuleBase" id="RU003357"/>
    </source>
</evidence>
<dbReference type="InterPro" id="IPR023996">
    <property type="entry name" value="TonB-dep_OMP_SusC/RagA"/>
</dbReference>
<dbReference type="NCBIfam" id="TIGR04057">
    <property type="entry name" value="SusC_RagA_signa"/>
    <property type="match status" value="1"/>
</dbReference>